<feature type="compositionally biased region" description="Basic and acidic residues" evidence="1">
    <location>
        <begin position="276"/>
        <end position="291"/>
    </location>
</feature>
<feature type="region of interest" description="Disordered" evidence="1">
    <location>
        <begin position="1"/>
        <end position="48"/>
    </location>
</feature>
<keyword evidence="3" id="KW-1185">Reference proteome</keyword>
<feature type="region of interest" description="Disordered" evidence="1">
    <location>
        <begin position="247"/>
        <end position="291"/>
    </location>
</feature>
<feature type="compositionally biased region" description="Acidic residues" evidence="1">
    <location>
        <begin position="256"/>
        <end position="275"/>
    </location>
</feature>
<proteinExistence type="predicted"/>
<evidence type="ECO:0000256" key="1">
    <source>
        <dbReference type="SAM" id="MobiDB-lite"/>
    </source>
</evidence>
<name>A0A6A5YLS2_9PLEO</name>
<dbReference type="Proteomes" id="UP000799770">
    <property type="component" value="Unassembled WGS sequence"/>
</dbReference>
<dbReference type="AlphaFoldDB" id="A0A6A5YLS2"/>
<reference evidence="2" key="1">
    <citation type="journal article" date="2020" name="Stud. Mycol.">
        <title>101 Dothideomycetes genomes: a test case for predicting lifestyles and emergence of pathogens.</title>
        <authorList>
            <person name="Haridas S."/>
            <person name="Albert R."/>
            <person name="Binder M."/>
            <person name="Bloem J."/>
            <person name="Labutti K."/>
            <person name="Salamov A."/>
            <person name="Andreopoulos B."/>
            <person name="Baker S."/>
            <person name="Barry K."/>
            <person name="Bills G."/>
            <person name="Bluhm B."/>
            <person name="Cannon C."/>
            <person name="Castanera R."/>
            <person name="Culley D."/>
            <person name="Daum C."/>
            <person name="Ezra D."/>
            <person name="Gonzalez J."/>
            <person name="Henrissat B."/>
            <person name="Kuo A."/>
            <person name="Liang C."/>
            <person name="Lipzen A."/>
            <person name="Lutzoni F."/>
            <person name="Magnuson J."/>
            <person name="Mondo S."/>
            <person name="Nolan M."/>
            <person name="Ohm R."/>
            <person name="Pangilinan J."/>
            <person name="Park H.-J."/>
            <person name="Ramirez L."/>
            <person name="Alfaro M."/>
            <person name="Sun H."/>
            <person name="Tritt A."/>
            <person name="Yoshinaga Y."/>
            <person name="Zwiers L.-H."/>
            <person name="Turgeon B."/>
            <person name="Goodwin S."/>
            <person name="Spatafora J."/>
            <person name="Crous P."/>
            <person name="Grigoriev I."/>
        </authorList>
    </citation>
    <scope>NUCLEOTIDE SEQUENCE</scope>
    <source>
        <strain evidence="2">CBS 627.86</strain>
    </source>
</reference>
<dbReference type="EMBL" id="ML977356">
    <property type="protein sequence ID" value="KAF2107161.1"/>
    <property type="molecule type" value="Genomic_DNA"/>
</dbReference>
<gene>
    <name evidence="2" type="ORF">BDV96DRAFT_589800</name>
</gene>
<accession>A0A6A5YLS2</accession>
<protein>
    <submittedName>
        <fullName evidence="2">Uncharacterized protein</fullName>
    </submittedName>
</protein>
<sequence>MSDNNMALRIPYATPLPDDPKKSDEPDKSEKPNPDKSISPPPPKEQPKRFIYVALKTSARLPNDTSPYNPAVLATSVTINESWRNEYPHFDFCTDIPGPNDEAMSVVIDSDENIDNEFLGWANSHAPAWALVEQAINDTKDRFTTKPFPEPRCGTVQAPGETEARFAWANFIDENDVTLWCDVVKLEPFKEFGLKEALQGHIMKKGVPRDAPSDTALHSEKIKEEGRGPWVRLETGHYFPYHHPVAKSMGTKATDGDEGEEAVVEEEEKKEEEVEEAWHEADADSGDDRWG</sequence>
<evidence type="ECO:0000313" key="3">
    <source>
        <dbReference type="Proteomes" id="UP000799770"/>
    </source>
</evidence>
<organism evidence="2 3">
    <name type="scientific">Lophiotrema nucula</name>
    <dbReference type="NCBI Taxonomy" id="690887"/>
    <lineage>
        <taxon>Eukaryota</taxon>
        <taxon>Fungi</taxon>
        <taxon>Dikarya</taxon>
        <taxon>Ascomycota</taxon>
        <taxon>Pezizomycotina</taxon>
        <taxon>Dothideomycetes</taxon>
        <taxon>Pleosporomycetidae</taxon>
        <taxon>Pleosporales</taxon>
        <taxon>Lophiotremataceae</taxon>
        <taxon>Lophiotrema</taxon>
    </lineage>
</organism>
<evidence type="ECO:0000313" key="2">
    <source>
        <dbReference type="EMBL" id="KAF2107161.1"/>
    </source>
</evidence>
<feature type="compositionally biased region" description="Basic and acidic residues" evidence="1">
    <location>
        <begin position="18"/>
        <end position="34"/>
    </location>
</feature>